<feature type="chain" id="PRO_5042496453" evidence="1">
    <location>
        <begin position="26"/>
        <end position="60"/>
    </location>
</feature>
<name>A0AAJ4MWK9_9BURK</name>
<gene>
    <name evidence="2" type="ORF">J3P46_11440</name>
</gene>
<accession>A0AAJ4MWK9</accession>
<reference evidence="2 3" key="1">
    <citation type="submission" date="2021-03" db="EMBL/GenBank/DDBJ databases">
        <title>Draft genome sequence of Janthinobacterium sp. strain PLB02 isolated from infected primmorphs (Lubomirskia baicalensis).</title>
        <authorList>
            <person name="Chernogor L.I."/>
            <person name="Belikov S.I."/>
            <person name="Petrushin I.S."/>
        </authorList>
    </citation>
    <scope>NUCLEOTIDE SEQUENCE [LARGE SCALE GENOMIC DNA]</scope>
    <source>
        <strain evidence="2 3">PLB02</strain>
    </source>
</reference>
<keyword evidence="1" id="KW-0732">Signal</keyword>
<organism evidence="2 3">
    <name type="scientific">Janthinobacterium lividum</name>
    <dbReference type="NCBI Taxonomy" id="29581"/>
    <lineage>
        <taxon>Bacteria</taxon>
        <taxon>Pseudomonadati</taxon>
        <taxon>Pseudomonadota</taxon>
        <taxon>Betaproteobacteria</taxon>
        <taxon>Burkholderiales</taxon>
        <taxon>Oxalobacteraceae</taxon>
        <taxon>Janthinobacterium</taxon>
    </lineage>
</organism>
<protein>
    <submittedName>
        <fullName evidence="2">Uncharacterized protein</fullName>
    </submittedName>
</protein>
<dbReference type="Proteomes" id="UP000662821">
    <property type="component" value="Chromosome"/>
</dbReference>
<dbReference type="RefSeq" id="WP_208672460.1">
    <property type="nucleotide sequence ID" value="NZ_CP071520.1"/>
</dbReference>
<evidence type="ECO:0000313" key="3">
    <source>
        <dbReference type="Proteomes" id="UP000662821"/>
    </source>
</evidence>
<dbReference type="EMBL" id="CP071520">
    <property type="protein sequence ID" value="QSX98443.1"/>
    <property type="molecule type" value="Genomic_DNA"/>
</dbReference>
<sequence>MSMMKCAMQCAAAAALCATLSPAMAASAPAAPPFLDVLVYQYANCVKPSYHQAGLLVQDG</sequence>
<proteinExistence type="predicted"/>
<evidence type="ECO:0000256" key="1">
    <source>
        <dbReference type="SAM" id="SignalP"/>
    </source>
</evidence>
<feature type="non-terminal residue" evidence="2">
    <location>
        <position position="60"/>
    </location>
</feature>
<evidence type="ECO:0000313" key="2">
    <source>
        <dbReference type="EMBL" id="QSX98443.1"/>
    </source>
</evidence>
<dbReference type="AlphaFoldDB" id="A0AAJ4MWK9"/>
<feature type="signal peptide" evidence="1">
    <location>
        <begin position="1"/>
        <end position="25"/>
    </location>
</feature>